<dbReference type="GO" id="GO:0006083">
    <property type="term" value="P:acetate metabolic process"/>
    <property type="evidence" value="ECO:0007669"/>
    <property type="project" value="InterPro"/>
</dbReference>
<evidence type="ECO:0000313" key="3">
    <source>
        <dbReference type="Proteomes" id="UP000283993"/>
    </source>
</evidence>
<name>A0A423PMC6_9GAMM</name>
<gene>
    <name evidence="2" type="ORF">SAOR_10065</name>
</gene>
<dbReference type="Pfam" id="PF13336">
    <property type="entry name" value="AcetylCoA_hyd_C"/>
    <property type="match status" value="1"/>
</dbReference>
<sequence>MHGGGPDSVMAERPQRFSDPEAVIDWLLATVGRDLRVGAPLGLGKAATLMNALYARAKADPGIRLTFITALSLDVPQADGELERRLMAPIVERVFEDYPGLAYLRDLRAGRLPANVTVSEFFFQPGALLGNGHAQRHYRSVNYTHVARDLMDAGVNVLMQMVAPGRHAGEFSLSSNTDVTLDLLPAIESARARGEPPVVVAQLNARMPTMTRSALVDATLADALFAGDAADFKPFGAPAAPVAEADYAIALRVSTLLADGGTLQIGIGSLSDAIAHVCDLRQNHNARYHDVIAAMHRGPAERGLSAAIGGLAPFVRGLYGCTEMLVEAYLQLHRAGVIRRPVYDDIALQTAIDAGEIGERVTPATLTALRERGAIPAVLAVSDVAYLQRFGVFHERVTLHGRALDAGDDGPPIAADLDDAGARAAIESRCLGERLAGATLVHGGFFLGPSRFYQALHALDDETRDLFHMTSVGRINQLYGDEALRRVQRRGARFVNTGIKVTLGGAVASDGLADGQVLSGVGGQYNFVAQAHELEGGRSIICVRAVRAGSDGPESNIVAHYAHTTIPRHLRDIVVTEYGVADLRGRTDEQVAIALIEIADARFQEPLRRAAVKAGKLTPDYRVPARARDNTPAAIGRTLAGHKAEGRFPAYPYGSDFTEIERTLTGALKGLRGGFSTRRLLRLARHARRLTRLPAAARPYLARMELAAPRGWREALYARLVVLALLDAGAITAEADEGRSRNEA</sequence>
<dbReference type="PANTHER" id="PTHR21432:SF20">
    <property type="entry name" value="ACETYL-COA HYDROLASE"/>
    <property type="match status" value="1"/>
</dbReference>
<comment type="caution">
    <text evidence="2">The sequence shown here is derived from an EMBL/GenBank/DDBJ whole genome shotgun (WGS) entry which is preliminary data.</text>
</comment>
<feature type="domain" description="Acetyl-CoA hydrolase/transferase C-terminal" evidence="1">
    <location>
        <begin position="448"/>
        <end position="611"/>
    </location>
</feature>
<evidence type="ECO:0000313" key="2">
    <source>
        <dbReference type="EMBL" id="ROO26651.1"/>
    </source>
</evidence>
<dbReference type="Gene3D" id="3.30.750.70">
    <property type="entry name" value="4-hydroxybutyrate coenzyme like domains"/>
    <property type="match status" value="1"/>
</dbReference>
<dbReference type="InterPro" id="IPR046433">
    <property type="entry name" value="ActCoA_hydro"/>
</dbReference>
<accession>A0A423PMC6</accession>
<dbReference type="InterPro" id="IPR026888">
    <property type="entry name" value="AcetylCoA_hyd_C"/>
</dbReference>
<dbReference type="PANTHER" id="PTHR21432">
    <property type="entry name" value="ACETYL-COA HYDROLASE-RELATED"/>
    <property type="match status" value="1"/>
</dbReference>
<dbReference type="EMBL" id="AYKH01000019">
    <property type="protein sequence ID" value="ROO26651.1"/>
    <property type="molecule type" value="Genomic_DNA"/>
</dbReference>
<dbReference type="GO" id="GO:0016787">
    <property type="term" value="F:hydrolase activity"/>
    <property type="evidence" value="ECO:0007669"/>
    <property type="project" value="UniProtKB-KW"/>
</dbReference>
<proteinExistence type="predicted"/>
<keyword evidence="2" id="KW-0378">Hydrolase</keyword>
<dbReference type="Proteomes" id="UP000283993">
    <property type="component" value="Unassembled WGS sequence"/>
</dbReference>
<protein>
    <submittedName>
        <fullName evidence="2">Acetyl-CoA hydrolase</fullName>
    </submittedName>
</protein>
<keyword evidence="3" id="KW-1185">Reference proteome</keyword>
<dbReference type="AlphaFoldDB" id="A0A423PMC6"/>
<evidence type="ECO:0000259" key="1">
    <source>
        <dbReference type="Pfam" id="PF13336"/>
    </source>
</evidence>
<dbReference type="Gene3D" id="3.40.1080.10">
    <property type="entry name" value="Glutaconate Coenzyme A-transferase"/>
    <property type="match status" value="1"/>
</dbReference>
<dbReference type="InterPro" id="IPR038460">
    <property type="entry name" value="AcetylCoA_hyd_C_sf"/>
</dbReference>
<organism evidence="2 3">
    <name type="scientific">Salinisphaera orenii MK-B5</name>
    <dbReference type="NCBI Taxonomy" id="856730"/>
    <lineage>
        <taxon>Bacteria</taxon>
        <taxon>Pseudomonadati</taxon>
        <taxon>Pseudomonadota</taxon>
        <taxon>Gammaproteobacteria</taxon>
        <taxon>Salinisphaerales</taxon>
        <taxon>Salinisphaeraceae</taxon>
        <taxon>Salinisphaera</taxon>
    </lineage>
</organism>
<dbReference type="SUPFAM" id="SSF100950">
    <property type="entry name" value="NagB/RpiA/CoA transferase-like"/>
    <property type="match status" value="1"/>
</dbReference>
<reference evidence="2 3" key="1">
    <citation type="submission" date="2013-10" db="EMBL/GenBank/DDBJ databases">
        <title>Salinisphaera orenii MK-B5 Genome Sequencing.</title>
        <authorList>
            <person name="Lai Q."/>
            <person name="Li C."/>
            <person name="Shao Z."/>
        </authorList>
    </citation>
    <scope>NUCLEOTIDE SEQUENCE [LARGE SCALE GENOMIC DNA]</scope>
    <source>
        <strain evidence="2 3">MK-B5</strain>
    </source>
</reference>
<dbReference type="Gene3D" id="3.40.1080.20">
    <property type="entry name" value="Acetyl-CoA hydrolase/transferase C-terminal domain"/>
    <property type="match status" value="1"/>
</dbReference>
<dbReference type="InterPro" id="IPR037171">
    <property type="entry name" value="NagB/RpiA_transferase-like"/>
</dbReference>
<dbReference type="GO" id="GO:0008775">
    <property type="term" value="F:acetate CoA-transferase activity"/>
    <property type="evidence" value="ECO:0007669"/>
    <property type="project" value="InterPro"/>
</dbReference>